<dbReference type="EMBL" id="JBJKTR010000024">
    <property type="protein sequence ID" value="KAL3322415.1"/>
    <property type="molecule type" value="Genomic_DNA"/>
</dbReference>
<dbReference type="AlphaFoldDB" id="A0ABD2QV63"/>
<feature type="compositionally biased region" description="Basic and acidic residues" evidence="1">
    <location>
        <begin position="79"/>
        <end position="99"/>
    </location>
</feature>
<feature type="signal peptide" evidence="2">
    <location>
        <begin position="1"/>
        <end position="20"/>
    </location>
</feature>
<name>A0ABD2QV63_9SOLN</name>
<accession>A0ABD2QV63</accession>
<dbReference type="Proteomes" id="UP001627284">
    <property type="component" value="Unassembled WGS sequence"/>
</dbReference>
<evidence type="ECO:0000256" key="1">
    <source>
        <dbReference type="SAM" id="MobiDB-lite"/>
    </source>
</evidence>
<reference evidence="3 4" key="1">
    <citation type="submission" date="2024-05" db="EMBL/GenBank/DDBJ databases">
        <title>De novo assembly of an allotetraploid wild potato.</title>
        <authorList>
            <person name="Hosaka A.J."/>
        </authorList>
    </citation>
    <scope>NUCLEOTIDE SEQUENCE [LARGE SCALE GENOMIC DNA]</scope>
    <source>
        <tissue evidence="3">Young leaves</tissue>
    </source>
</reference>
<comment type="caution">
    <text evidence="3">The sequence shown here is derived from an EMBL/GenBank/DDBJ whole genome shotgun (WGS) entry which is preliminary data.</text>
</comment>
<evidence type="ECO:0000313" key="3">
    <source>
        <dbReference type="EMBL" id="KAL3322416.1"/>
    </source>
</evidence>
<keyword evidence="4" id="KW-1185">Reference proteome</keyword>
<evidence type="ECO:0000256" key="2">
    <source>
        <dbReference type="SAM" id="SignalP"/>
    </source>
</evidence>
<gene>
    <name evidence="3" type="ORF">AABB24_039831</name>
</gene>
<dbReference type="EMBL" id="JBJKTR010000024">
    <property type="protein sequence ID" value="KAL3322416.1"/>
    <property type="molecule type" value="Genomic_DNA"/>
</dbReference>
<keyword evidence="2" id="KW-0732">Signal</keyword>
<sequence length="152" mass="16625">LFLIFFTLPLVSLLSSPVSLRREQQLQLATTAAAPMRRQLQQRVAGGSRTAHLFPLPLSHHRSFFPSALSSLRPAAGFERCHQQRDPNDATSSEQREPAADPGKNTEPAVAKGGAASFLLPLSFPLFLSSLSSQDHNWQQQLLRPTVAGDNT</sequence>
<feature type="region of interest" description="Disordered" evidence="1">
    <location>
        <begin position="76"/>
        <end position="110"/>
    </location>
</feature>
<protein>
    <submittedName>
        <fullName evidence="3">Uncharacterized protein</fullName>
    </submittedName>
</protein>
<proteinExistence type="predicted"/>
<feature type="chain" id="PRO_5044724347" evidence="2">
    <location>
        <begin position="21"/>
        <end position="152"/>
    </location>
</feature>
<feature type="non-terminal residue" evidence="3">
    <location>
        <position position="1"/>
    </location>
</feature>
<organism evidence="3 4">
    <name type="scientific">Solanum stoloniferum</name>
    <dbReference type="NCBI Taxonomy" id="62892"/>
    <lineage>
        <taxon>Eukaryota</taxon>
        <taxon>Viridiplantae</taxon>
        <taxon>Streptophyta</taxon>
        <taxon>Embryophyta</taxon>
        <taxon>Tracheophyta</taxon>
        <taxon>Spermatophyta</taxon>
        <taxon>Magnoliopsida</taxon>
        <taxon>eudicotyledons</taxon>
        <taxon>Gunneridae</taxon>
        <taxon>Pentapetalae</taxon>
        <taxon>asterids</taxon>
        <taxon>lamiids</taxon>
        <taxon>Solanales</taxon>
        <taxon>Solanaceae</taxon>
        <taxon>Solanoideae</taxon>
        <taxon>Solaneae</taxon>
        <taxon>Solanum</taxon>
    </lineage>
</organism>
<evidence type="ECO:0000313" key="4">
    <source>
        <dbReference type="Proteomes" id="UP001627284"/>
    </source>
</evidence>